<keyword evidence="2" id="KW-1185">Reference proteome</keyword>
<feature type="compositionally biased region" description="Basic residues" evidence="1">
    <location>
        <begin position="129"/>
        <end position="138"/>
    </location>
</feature>
<feature type="compositionally biased region" description="Polar residues" evidence="1">
    <location>
        <begin position="114"/>
        <end position="128"/>
    </location>
</feature>
<sequence length="138" mass="15635">MAPKQIIQKRRKQLAMVIRRSSSTSPSTTPNSTPSSSLASTPRSILSREELSEMRRLGKMLPIHMQLKNRHEDPLMLINDAATYINHLTATVVSRVQKGSLPREVLERILPQVLSPSTENTSPDSTQKVSRKRLRRRV</sequence>
<evidence type="ECO:0000313" key="3">
    <source>
        <dbReference type="WBParaSite" id="ACRNAN_scaffold898.g29245.t1"/>
    </source>
</evidence>
<dbReference type="AlphaFoldDB" id="A0A914EM93"/>
<feature type="region of interest" description="Disordered" evidence="1">
    <location>
        <begin position="114"/>
        <end position="138"/>
    </location>
</feature>
<feature type="region of interest" description="Disordered" evidence="1">
    <location>
        <begin position="11"/>
        <end position="45"/>
    </location>
</feature>
<dbReference type="Proteomes" id="UP000887540">
    <property type="component" value="Unplaced"/>
</dbReference>
<protein>
    <submittedName>
        <fullName evidence="3">Uncharacterized protein</fullName>
    </submittedName>
</protein>
<proteinExistence type="predicted"/>
<dbReference type="WBParaSite" id="ACRNAN_scaffold898.g29245.t1">
    <property type="protein sequence ID" value="ACRNAN_scaffold898.g29245.t1"/>
    <property type="gene ID" value="ACRNAN_scaffold898.g29245"/>
</dbReference>
<feature type="compositionally biased region" description="Low complexity" evidence="1">
    <location>
        <begin position="21"/>
        <end position="44"/>
    </location>
</feature>
<evidence type="ECO:0000256" key="1">
    <source>
        <dbReference type="SAM" id="MobiDB-lite"/>
    </source>
</evidence>
<accession>A0A914EM93</accession>
<reference evidence="3" key="1">
    <citation type="submission" date="2022-11" db="UniProtKB">
        <authorList>
            <consortium name="WormBaseParasite"/>
        </authorList>
    </citation>
    <scope>IDENTIFICATION</scope>
</reference>
<name>A0A914EM93_9BILA</name>
<organism evidence="2 3">
    <name type="scientific">Acrobeloides nanus</name>
    <dbReference type="NCBI Taxonomy" id="290746"/>
    <lineage>
        <taxon>Eukaryota</taxon>
        <taxon>Metazoa</taxon>
        <taxon>Ecdysozoa</taxon>
        <taxon>Nematoda</taxon>
        <taxon>Chromadorea</taxon>
        <taxon>Rhabditida</taxon>
        <taxon>Tylenchina</taxon>
        <taxon>Cephalobomorpha</taxon>
        <taxon>Cephaloboidea</taxon>
        <taxon>Cephalobidae</taxon>
        <taxon>Acrobeloides</taxon>
    </lineage>
</organism>
<evidence type="ECO:0000313" key="2">
    <source>
        <dbReference type="Proteomes" id="UP000887540"/>
    </source>
</evidence>